<comment type="similarity">
    <text evidence="2">Belongs to the 2H phosphoesterase superfamily. ThpR family.</text>
</comment>
<evidence type="ECO:0000313" key="4">
    <source>
        <dbReference type="Proteomes" id="UP000235703"/>
    </source>
</evidence>
<dbReference type="Proteomes" id="UP000235703">
    <property type="component" value="Unassembled WGS sequence"/>
</dbReference>
<comment type="function">
    <text evidence="2">Hydrolyzes RNA 2',3'-cyclic phosphodiester to an RNA 2'-phosphomonoester.</text>
</comment>
<dbReference type="PANTHER" id="PTHR35561">
    <property type="entry name" value="RNA 2',3'-CYCLIC PHOSPHODIESTERASE"/>
    <property type="match status" value="1"/>
</dbReference>
<proteinExistence type="inferred from homology"/>
<reference evidence="3 4" key="1">
    <citation type="submission" date="2017-09" db="EMBL/GenBank/DDBJ databases">
        <title>Bacterial strain isolated from the female urinary microbiota.</title>
        <authorList>
            <person name="Thomas-White K."/>
            <person name="Kumar N."/>
            <person name="Forster S."/>
            <person name="Putonti C."/>
            <person name="Lawley T."/>
            <person name="Wolfe A.J."/>
        </authorList>
    </citation>
    <scope>NUCLEOTIDE SEQUENCE [LARGE SCALE GENOMIC DNA]</scope>
    <source>
        <strain evidence="3 4">UMB0680</strain>
    </source>
</reference>
<keyword evidence="4" id="KW-1185">Reference proteome</keyword>
<keyword evidence="1 2" id="KW-0378">Hydrolase</keyword>
<dbReference type="SUPFAM" id="SSF55144">
    <property type="entry name" value="LigT-like"/>
    <property type="match status" value="1"/>
</dbReference>
<name>A0A2N6PG14_9MICO</name>
<accession>A0A2N6PG14</accession>
<dbReference type="EMBL" id="PNFZ01000005">
    <property type="protein sequence ID" value="PMB97622.1"/>
    <property type="molecule type" value="Genomic_DNA"/>
</dbReference>
<feature type="active site" description="Proton donor" evidence="2">
    <location>
        <position position="42"/>
    </location>
</feature>
<dbReference type="InterPro" id="IPR009097">
    <property type="entry name" value="Cyclic_Pdiesterase"/>
</dbReference>
<dbReference type="Pfam" id="PF13563">
    <property type="entry name" value="2_5_RNA_ligase2"/>
    <property type="match status" value="1"/>
</dbReference>
<protein>
    <recommendedName>
        <fullName evidence="2">RNA 2',3'-cyclic phosphodiesterase</fullName>
        <shortName evidence="2">RNA 2',3'-CPDase</shortName>
        <ecNumber evidence="2">3.1.4.58</ecNumber>
    </recommendedName>
</protein>
<dbReference type="GO" id="GO:0004113">
    <property type="term" value="F:2',3'-cyclic-nucleotide 3'-phosphodiesterase activity"/>
    <property type="evidence" value="ECO:0007669"/>
    <property type="project" value="InterPro"/>
</dbReference>
<feature type="short sequence motif" description="HXTX 2" evidence="2">
    <location>
        <begin position="129"/>
        <end position="132"/>
    </location>
</feature>
<dbReference type="RefSeq" id="WP_102162379.1">
    <property type="nucleotide sequence ID" value="NZ_JALXLX010000019.1"/>
</dbReference>
<dbReference type="NCBIfam" id="TIGR02258">
    <property type="entry name" value="2_5_ligase"/>
    <property type="match status" value="1"/>
</dbReference>
<dbReference type="GO" id="GO:0008664">
    <property type="term" value="F:RNA 2',3'-cyclic 3'-phosphodiesterase activity"/>
    <property type="evidence" value="ECO:0007669"/>
    <property type="project" value="UniProtKB-EC"/>
</dbReference>
<feature type="short sequence motif" description="HXTX 1" evidence="2">
    <location>
        <begin position="42"/>
        <end position="45"/>
    </location>
</feature>
<comment type="caution">
    <text evidence="3">The sequence shown here is derived from an EMBL/GenBank/DDBJ whole genome shotgun (WGS) entry which is preliminary data.</text>
</comment>
<organism evidence="3 4">
    <name type="scientific">Brevibacterium luteolum</name>
    <dbReference type="NCBI Taxonomy" id="199591"/>
    <lineage>
        <taxon>Bacteria</taxon>
        <taxon>Bacillati</taxon>
        <taxon>Actinomycetota</taxon>
        <taxon>Actinomycetes</taxon>
        <taxon>Micrococcales</taxon>
        <taxon>Brevibacteriaceae</taxon>
        <taxon>Brevibacterium</taxon>
    </lineage>
</organism>
<dbReference type="EC" id="3.1.4.58" evidence="2"/>
<feature type="active site" description="Proton acceptor" evidence="2">
    <location>
        <position position="129"/>
    </location>
</feature>
<dbReference type="HAMAP" id="MF_01940">
    <property type="entry name" value="RNA_CPDase"/>
    <property type="match status" value="1"/>
</dbReference>
<evidence type="ECO:0000313" key="3">
    <source>
        <dbReference type="EMBL" id="PMB97622.1"/>
    </source>
</evidence>
<dbReference type="InterPro" id="IPR004175">
    <property type="entry name" value="RNA_CPDase"/>
</dbReference>
<dbReference type="PANTHER" id="PTHR35561:SF1">
    <property type="entry name" value="RNA 2',3'-CYCLIC PHOSPHODIESTERASE"/>
    <property type="match status" value="1"/>
</dbReference>
<evidence type="ECO:0000256" key="1">
    <source>
        <dbReference type="ARBA" id="ARBA00022801"/>
    </source>
</evidence>
<sequence length="188" mass="20718">MGQRMFTAIHPAPEVVDTLGALIEPRRGIDEHLRFTAERLWHVTLTFMPDVSVDSEDRITEMLAETAATVAPFDIELNGGGAFPNAAAAKVLYLGVGAGREELVRLQHRVRNVANHAGTRVDSTDPVPHLTLARTGRRAINATKWLQVLDAFPPLRWRVEEISLVASHRGHGPTRHEVVGTFPLTGRD</sequence>
<gene>
    <name evidence="3" type="ORF">CJ198_09425</name>
</gene>
<comment type="catalytic activity">
    <reaction evidence="2">
        <text>a 3'-end 2',3'-cyclophospho-ribonucleotide-RNA + H2O = a 3'-end 2'-phospho-ribonucleotide-RNA + H(+)</text>
        <dbReference type="Rhea" id="RHEA:11828"/>
        <dbReference type="Rhea" id="RHEA-COMP:10464"/>
        <dbReference type="Rhea" id="RHEA-COMP:17353"/>
        <dbReference type="ChEBI" id="CHEBI:15377"/>
        <dbReference type="ChEBI" id="CHEBI:15378"/>
        <dbReference type="ChEBI" id="CHEBI:83064"/>
        <dbReference type="ChEBI" id="CHEBI:173113"/>
        <dbReference type="EC" id="3.1.4.58"/>
    </reaction>
</comment>
<evidence type="ECO:0000256" key="2">
    <source>
        <dbReference type="HAMAP-Rule" id="MF_01940"/>
    </source>
</evidence>
<dbReference type="Gene3D" id="3.90.1140.10">
    <property type="entry name" value="Cyclic phosphodiesterase"/>
    <property type="match status" value="1"/>
</dbReference>
<dbReference type="AlphaFoldDB" id="A0A2N6PG14"/>
<dbReference type="OrthoDB" id="9787070at2"/>